<dbReference type="Gene3D" id="1.20.1280.50">
    <property type="match status" value="1"/>
</dbReference>
<dbReference type="SUPFAM" id="SSF81383">
    <property type="entry name" value="F-box domain"/>
    <property type="match status" value="1"/>
</dbReference>
<dbReference type="Pfam" id="PF12937">
    <property type="entry name" value="F-box-like"/>
    <property type="match status" value="1"/>
</dbReference>
<name>A0ABR0JXT0_9EURO</name>
<dbReference type="CDD" id="cd09917">
    <property type="entry name" value="F-box_SF"/>
    <property type="match status" value="1"/>
</dbReference>
<feature type="region of interest" description="Disordered" evidence="1">
    <location>
        <begin position="1"/>
        <end position="52"/>
    </location>
</feature>
<reference evidence="3 4" key="1">
    <citation type="submission" date="2023-08" db="EMBL/GenBank/DDBJ databases">
        <title>Black Yeasts Isolated from many extreme environments.</title>
        <authorList>
            <person name="Coleine C."/>
            <person name="Stajich J.E."/>
            <person name="Selbmann L."/>
        </authorList>
    </citation>
    <scope>NUCLEOTIDE SEQUENCE [LARGE SCALE GENOMIC DNA]</scope>
    <source>
        <strain evidence="3 4">CCFEE 5885</strain>
    </source>
</reference>
<dbReference type="EMBL" id="JAVRRG010000186">
    <property type="protein sequence ID" value="KAK5079559.1"/>
    <property type="molecule type" value="Genomic_DNA"/>
</dbReference>
<sequence length="205" mass="23820">MSIPSNVSQWPPGTRTSVGAPMPGHSTEKRPSNQIAPLPKPAPHLPLPPRTSKNMVNTLPNEILHRILGFLDAPRYAEVDLDILCAMQVCRTWRILCFNILFHIDITKIRRLATWEYLTHRIRTFRETCLECQKTTPTLEPPDSTRVGEWVWEFPTWNEAQQQEKVRFVDQVKECVEMEGIEHIWAERRPGSAWEWHQVVLHCLA</sequence>
<feature type="compositionally biased region" description="Polar residues" evidence="1">
    <location>
        <begin position="1"/>
        <end position="17"/>
    </location>
</feature>
<feature type="domain" description="F-box" evidence="2">
    <location>
        <begin position="57"/>
        <end position="100"/>
    </location>
</feature>
<gene>
    <name evidence="3" type="ORF">LTR24_009155</name>
</gene>
<evidence type="ECO:0000259" key="2">
    <source>
        <dbReference type="Pfam" id="PF12937"/>
    </source>
</evidence>
<feature type="compositionally biased region" description="Pro residues" evidence="1">
    <location>
        <begin position="38"/>
        <end position="49"/>
    </location>
</feature>
<dbReference type="InterPro" id="IPR001810">
    <property type="entry name" value="F-box_dom"/>
</dbReference>
<organism evidence="3 4">
    <name type="scientific">Lithohypha guttulata</name>
    <dbReference type="NCBI Taxonomy" id="1690604"/>
    <lineage>
        <taxon>Eukaryota</taxon>
        <taxon>Fungi</taxon>
        <taxon>Dikarya</taxon>
        <taxon>Ascomycota</taxon>
        <taxon>Pezizomycotina</taxon>
        <taxon>Eurotiomycetes</taxon>
        <taxon>Chaetothyriomycetidae</taxon>
        <taxon>Chaetothyriales</taxon>
        <taxon>Trichomeriaceae</taxon>
        <taxon>Lithohypha</taxon>
    </lineage>
</organism>
<protein>
    <recommendedName>
        <fullName evidence="2">F-box domain-containing protein</fullName>
    </recommendedName>
</protein>
<accession>A0ABR0JXT0</accession>
<evidence type="ECO:0000313" key="4">
    <source>
        <dbReference type="Proteomes" id="UP001345013"/>
    </source>
</evidence>
<evidence type="ECO:0000256" key="1">
    <source>
        <dbReference type="SAM" id="MobiDB-lite"/>
    </source>
</evidence>
<comment type="caution">
    <text evidence="3">The sequence shown here is derived from an EMBL/GenBank/DDBJ whole genome shotgun (WGS) entry which is preliminary data.</text>
</comment>
<evidence type="ECO:0000313" key="3">
    <source>
        <dbReference type="EMBL" id="KAK5079559.1"/>
    </source>
</evidence>
<proteinExistence type="predicted"/>
<dbReference type="Proteomes" id="UP001345013">
    <property type="component" value="Unassembled WGS sequence"/>
</dbReference>
<dbReference type="InterPro" id="IPR036047">
    <property type="entry name" value="F-box-like_dom_sf"/>
</dbReference>
<keyword evidence="4" id="KW-1185">Reference proteome</keyword>